<evidence type="ECO:0000256" key="2">
    <source>
        <dbReference type="ARBA" id="ARBA00009116"/>
    </source>
</evidence>
<accession>A0A8D1F959</accession>
<comment type="subcellular location">
    <subcellularLocation>
        <location evidence="1">Mitochondrion</location>
    </subcellularLocation>
</comment>
<protein>
    <submittedName>
        <fullName evidence="7">MOB kinase activator 3C</fullName>
    </submittedName>
</protein>
<feature type="binding site" evidence="5">
    <location>
        <position position="385"/>
    </location>
    <ligand>
        <name>Zn(2+)</name>
        <dbReference type="ChEBI" id="CHEBI:29105"/>
    </ligand>
</feature>
<feature type="binding site" evidence="5">
    <location>
        <position position="472"/>
    </location>
    <ligand>
        <name>Zn(2+)</name>
        <dbReference type="ChEBI" id="CHEBI:29105"/>
    </ligand>
</feature>
<evidence type="ECO:0000256" key="6">
    <source>
        <dbReference type="SAM" id="MobiDB-lite"/>
    </source>
</evidence>
<sequence>MERARGSQAEADAPEEEEEEKVGAAMAAAVAATGGAGPAVLQVAGLYRGLCAVRSRALGLGLVSPAQLRVFPVRRGSGRPAGGADGSGVEAELEANPFYDRYRDKIQQLRRSDPVAFESRLEKRSEFRKQPVGHSKQGDFIKCVEEKTNTLGKQPKSRGFTKDKTLSSIFNIEMVKDKTAEEIKQIWQQYFAAKDTVYAVIPKEKFDLIWNRAQSCPTFLCALPRREGYEFFVGQWTGTELHFTALINIQTRGEAAASQLILYHYPELKEEKGIVLMTAEMDSTFLGIRRTRSWRPGPRPRPAMALCLKQVFAKDKTFRPRKRFEPGTQRFELYKKAQASLKSGLDLRSVVRLPPGENIDDWIAVHVVDFFNRINLIYGTMAERCSETSCPVMAGGPRYEYRWQDERQYRRPAKLSAPRYMALLMDWIEGLINDEDVFPTRVGVPFPKNFQQVCTKILTRLFRVFVHVYIHHFDSILSMGAEAHVNTCYKHFYYFIREFSLVDQRELEPLVRPGPRCPPPARASLCAFSNPKAVCFRKPNTQLDLLGDEIHFTMDSVL</sequence>
<dbReference type="Pfam" id="PF03637">
    <property type="entry name" value="Mob1_phocein"/>
    <property type="match status" value="1"/>
</dbReference>
<dbReference type="Ensembl" id="ENSSSCT00040076386.1">
    <property type="protein sequence ID" value="ENSSSCP00040032832.1"/>
    <property type="gene ID" value="ENSSSCG00040056273.1"/>
</dbReference>
<keyword evidence="3" id="KW-0809">Transit peptide</keyword>
<name>A0A8D1F959_PIG</name>
<dbReference type="GO" id="GO:0005739">
    <property type="term" value="C:mitochondrion"/>
    <property type="evidence" value="ECO:0007669"/>
    <property type="project" value="UniProtKB-SubCell"/>
</dbReference>
<evidence type="ECO:0000256" key="3">
    <source>
        <dbReference type="ARBA" id="ARBA00022946"/>
    </source>
</evidence>
<dbReference type="PANTHER" id="PTHR13126">
    <property type="entry name" value="CHAPERONE ATP11"/>
    <property type="match status" value="1"/>
</dbReference>
<feature type="binding site" evidence="5">
    <location>
        <position position="390"/>
    </location>
    <ligand>
        <name>Zn(2+)</name>
        <dbReference type="ChEBI" id="CHEBI:29105"/>
    </ligand>
</feature>
<feature type="region of interest" description="Disordered" evidence="6">
    <location>
        <begin position="1"/>
        <end position="25"/>
    </location>
</feature>
<dbReference type="SUPFAM" id="SSF101152">
    <property type="entry name" value="Mob1/phocein"/>
    <property type="match status" value="1"/>
</dbReference>
<dbReference type="InterPro" id="IPR036703">
    <property type="entry name" value="MOB_kinase_act_sf"/>
</dbReference>
<dbReference type="GO" id="GO:0065003">
    <property type="term" value="P:protein-containing complex assembly"/>
    <property type="evidence" value="ECO:0007669"/>
    <property type="project" value="InterPro"/>
</dbReference>
<dbReference type="SMART" id="SM01388">
    <property type="entry name" value="Mob1_phocein"/>
    <property type="match status" value="1"/>
</dbReference>
<keyword evidence="5" id="KW-0862">Zinc</keyword>
<evidence type="ECO:0000256" key="4">
    <source>
        <dbReference type="ARBA" id="ARBA00023128"/>
    </source>
</evidence>
<feature type="binding site" evidence="5">
    <location>
        <position position="467"/>
    </location>
    <ligand>
        <name>Zn(2+)</name>
        <dbReference type="ChEBI" id="CHEBI:29105"/>
    </ligand>
</feature>
<dbReference type="AlphaFoldDB" id="A0A8D1F959"/>
<dbReference type="Pfam" id="PF06644">
    <property type="entry name" value="ATP11"/>
    <property type="match status" value="1"/>
</dbReference>
<keyword evidence="4" id="KW-0496">Mitochondrion</keyword>
<dbReference type="InterPro" id="IPR005301">
    <property type="entry name" value="MOB_kinase_act_fam"/>
</dbReference>
<evidence type="ECO:0000313" key="8">
    <source>
        <dbReference type="Proteomes" id="UP000694722"/>
    </source>
</evidence>
<keyword evidence="5" id="KW-0479">Metal-binding</keyword>
<dbReference type="PANTHER" id="PTHR13126:SF0">
    <property type="entry name" value="ATP SYNTHASE MITOCHONDRIAL F1 COMPLEX ASSEMBLY FACTOR 1"/>
    <property type="match status" value="1"/>
</dbReference>
<gene>
    <name evidence="7" type="primary">MOB3C</name>
</gene>
<dbReference type="InterPro" id="IPR010591">
    <property type="entry name" value="ATP11"/>
</dbReference>
<proteinExistence type="inferred from homology"/>
<dbReference type="FunFam" id="1.20.140.30:FF:000001">
    <property type="entry name" value="MOB kinase activator 1A"/>
    <property type="match status" value="1"/>
</dbReference>
<organism evidence="7 8">
    <name type="scientific">Sus scrofa</name>
    <name type="common">Pig</name>
    <dbReference type="NCBI Taxonomy" id="9823"/>
    <lineage>
        <taxon>Eukaryota</taxon>
        <taxon>Metazoa</taxon>
        <taxon>Chordata</taxon>
        <taxon>Craniata</taxon>
        <taxon>Vertebrata</taxon>
        <taxon>Euteleostomi</taxon>
        <taxon>Mammalia</taxon>
        <taxon>Eutheria</taxon>
        <taxon>Laurasiatheria</taxon>
        <taxon>Artiodactyla</taxon>
        <taxon>Suina</taxon>
        <taxon>Suidae</taxon>
        <taxon>Sus</taxon>
    </lineage>
</organism>
<dbReference type="Gene3D" id="1.20.140.30">
    <property type="entry name" value="MOB kinase activator"/>
    <property type="match status" value="1"/>
</dbReference>
<comment type="similarity">
    <text evidence="2">Belongs to the ATP11 family.</text>
</comment>
<evidence type="ECO:0000256" key="1">
    <source>
        <dbReference type="ARBA" id="ARBA00004173"/>
    </source>
</evidence>
<reference evidence="7" key="1">
    <citation type="submission" date="2025-08" db="UniProtKB">
        <authorList>
            <consortium name="Ensembl"/>
        </authorList>
    </citation>
    <scope>IDENTIFICATION</scope>
</reference>
<evidence type="ECO:0000256" key="5">
    <source>
        <dbReference type="PIRSR" id="PIRSR605301-1"/>
    </source>
</evidence>
<evidence type="ECO:0000313" key="7">
    <source>
        <dbReference type="Ensembl" id="ENSSSCP00040032832.1"/>
    </source>
</evidence>
<dbReference type="Proteomes" id="UP000694722">
    <property type="component" value="Unplaced"/>
</dbReference>